<evidence type="ECO:0000256" key="1">
    <source>
        <dbReference type="SAM" id="MobiDB-lite"/>
    </source>
</evidence>
<sequence>MKRGEKEMDLRSRKKRRRGIRRIKKKSGHNRDRRQEKAADVLMSGQAAVCRAVMRPLWFSCAKSDEEDKGSWTETRIAVRIIRTCVDFIIAVDSQTQNDGRHPDCRACTPAQPLQLMPPYHSAVPSPSTILSV</sequence>
<feature type="region of interest" description="Disordered" evidence="1">
    <location>
        <begin position="1"/>
        <end position="39"/>
    </location>
</feature>
<name>A0A4Z2G220_9TELE</name>
<evidence type="ECO:0000313" key="2">
    <source>
        <dbReference type="EMBL" id="TNN46894.1"/>
    </source>
</evidence>
<feature type="compositionally biased region" description="Basic and acidic residues" evidence="1">
    <location>
        <begin position="29"/>
        <end position="39"/>
    </location>
</feature>
<dbReference type="Proteomes" id="UP000314294">
    <property type="component" value="Unassembled WGS sequence"/>
</dbReference>
<protein>
    <submittedName>
        <fullName evidence="2">Uncharacterized protein</fullName>
    </submittedName>
</protein>
<feature type="compositionally biased region" description="Basic residues" evidence="1">
    <location>
        <begin position="12"/>
        <end position="28"/>
    </location>
</feature>
<evidence type="ECO:0000313" key="3">
    <source>
        <dbReference type="Proteomes" id="UP000314294"/>
    </source>
</evidence>
<gene>
    <name evidence="2" type="ORF">EYF80_042910</name>
</gene>
<comment type="caution">
    <text evidence="2">The sequence shown here is derived from an EMBL/GenBank/DDBJ whole genome shotgun (WGS) entry which is preliminary data.</text>
</comment>
<reference evidence="2 3" key="1">
    <citation type="submission" date="2019-03" db="EMBL/GenBank/DDBJ databases">
        <title>First draft genome of Liparis tanakae, snailfish: a comprehensive survey of snailfish specific genes.</title>
        <authorList>
            <person name="Kim W."/>
            <person name="Song I."/>
            <person name="Jeong J.-H."/>
            <person name="Kim D."/>
            <person name="Kim S."/>
            <person name="Ryu S."/>
            <person name="Song J.Y."/>
            <person name="Lee S.K."/>
        </authorList>
    </citation>
    <scope>NUCLEOTIDE SEQUENCE [LARGE SCALE GENOMIC DNA]</scope>
    <source>
        <tissue evidence="2">Muscle</tissue>
    </source>
</reference>
<feature type="compositionally biased region" description="Basic and acidic residues" evidence="1">
    <location>
        <begin position="1"/>
        <end position="11"/>
    </location>
</feature>
<keyword evidence="3" id="KW-1185">Reference proteome</keyword>
<organism evidence="2 3">
    <name type="scientific">Liparis tanakae</name>
    <name type="common">Tanaka's snailfish</name>
    <dbReference type="NCBI Taxonomy" id="230148"/>
    <lineage>
        <taxon>Eukaryota</taxon>
        <taxon>Metazoa</taxon>
        <taxon>Chordata</taxon>
        <taxon>Craniata</taxon>
        <taxon>Vertebrata</taxon>
        <taxon>Euteleostomi</taxon>
        <taxon>Actinopterygii</taxon>
        <taxon>Neopterygii</taxon>
        <taxon>Teleostei</taxon>
        <taxon>Neoteleostei</taxon>
        <taxon>Acanthomorphata</taxon>
        <taxon>Eupercaria</taxon>
        <taxon>Perciformes</taxon>
        <taxon>Cottioidei</taxon>
        <taxon>Cottales</taxon>
        <taxon>Liparidae</taxon>
        <taxon>Liparis</taxon>
    </lineage>
</organism>
<proteinExistence type="predicted"/>
<dbReference type="AlphaFoldDB" id="A0A4Z2G220"/>
<dbReference type="EMBL" id="SRLO01000769">
    <property type="protein sequence ID" value="TNN46894.1"/>
    <property type="molecule type" value="Genomic_DNA"/>
</dbReference>
<accession>A0A4Z2G220</accession>